<protein>
    <submittedName>
        <fullName evidence="1">Uncharacterized protein</fullName>
    </submittedName>
</protein>
<gene>
    <name evidence="1" type="ORF">SPSYN_00011</name>
</gene>
<keyword evidence="2" id="KW-1185">Reference proteome</keyword>
<reference evidence="1" key="1">
    <citation type="submission" date="2016-02" db="EMBL/GenBank/DDBJ databases">
        <title>Draft Genome Sequence of Sporotomaculum syntrophicum Strain FB, a Syntrophic Benzoate Degrader.</title>
        <authorList>
            <person name="Nobu M.K."/>
            <person name="Narihiro T."/>
            <person name="Qiu Y.-L."/>
            <person name="Ohashi A."/>
            <person name="Liu W.-T."/>
            <person name="Yuji S."/>
        </authorList>
    </citation>
    <scope>NUCLEOTIDE SEQUENCE</scope>
    <source>
        <strain evidence="1">FB</strain>
    </source>
</reference>
<sequence length="329" mass="38563">MKYKRVSVHVFTFAVLLAGIITLVGCTGVMTNQRNTPQTTINPDSTLPELQWSGEKPQLPELTVWEYAAQPGPPMDIKELLARIWEGQEYEVYEHGEYGMLYRLPLYQSKYGKFREELETFDNGFSYRWEINENYPKSREMDISPKQAYEEAAEYARHFLGDNRFTEYPVNFTPAVDEDGNQVKHFYEFSWEHRISSIPVYNEGLYLRVIPEGIPQLRLSWSTFRPLDTKPKYKPLTFDEALFSLNYVRSFVDPQKCTEHSKEDFLVSTQVVYSNMFSDNPVIYRPVWEFILSRGNKSHHFPILVDSMTGNVWSNHDGIVDSYLTDRQH</sequence>
<accession>A0A9D3AZV2</accession>
<name>A0A9D3AZV2_9FIRM</name>
<dbReference type="AlphaFoldDB" id="A0A9D3AZV2"/>
<comment type="caution">
    <text evidence="1">The sequence shown here is derived from an EMBL/GenBank/DDBJ whole genome shotgun (WGS) entry which is preliminary data.</text>
</comment>
<evidence type="ECO:0000313" key="1">
    <source>
        <dbReference type="EMBL" id="KAF1086294.1"/>
    </source>
</evidence>
<evidence type="ECO:0000313" key="2">
    <source>
        <dbReference type="Proteomes" id="UP000798488"/>
    </source>
</evidence>
<dbReference type="RefSeq" id="WP_161820474.1">
    <property type="nucleotide sequence ID" value="NZ_LSRS01000001.1"/>
</dbReference>
<dbReference type="PROSITE" id="PS51257">
    <property type="entry name" value="PROKAR_LIPOPROTEIN"/>
    <property type="match status" value="1"/>
</dbReference>
<organism evidence="1 2">
    <name type="scientific">Sporotomaculum syntrophicum</name>
    <dbReference type="NCBI Taxonomy" id="182264"/>
    <lineage>
        <taxon>Bacteria</taxon>
        <taxon>Bacillati</taxon>
        <taxon>Bacillota</taxon>
        <taxon>Clostridia</taxon>
        <taxon>Eubacteriales</taxon>
        <taxon>Desulfallaceae</taxon>
        <taxon>Sporotomaculum</taxon>
    </lineage>
</organism>
<dbReference type="OrthoDB" id="9818931at2"/>
<dbReference type="EMBL" id="LSRS01000001">
    <property type="protein sequence ID" value="KAF1086294.1"/>
    <property type="molecule type" value="Genomic_DNA"/>
</dbReference>
<dbReference type="Proteomes" id="UP000798488">
    <property type="component" value="Unassembled WGS sequence"/>
</dbReference>
<proteinExistence type="predicted"/>